<feature type="compositionally biased region" description="Basic residues" evidence="7">
    <location>
        <begin position="1205"/>
        <end position="1214"/>
    </location>
</feature>
<feature type="compositionally biased region" description="Polar residues" evidence="7">
    <location>
        <begin position="1215"/>
        <end position="1224"/>
    </location>
</feature>
<dbReference type="InterPro" id="IPR057592">
    <property type="entry name" value="Ig_TMEM131H_6"/>
</dbReference>
<feature type="compositionally biased region" description="Low complexity" evidence="7">
    <location>
        <begin position="1293"/>
        <end position="1330"/>
    </location>
</feature>
<dbReference type="InterPro" id="IPR057593">
    <property type="entry name" value="TMEM131H_Ig_3"/>
</dbReference>
<feature type="compositionally biased region" description="Polar residues" evidence="7">
    <location>
        <begin position="1162"/>
        <end position="1185"/>
    </location>
</feature>
<evidence type="ECO:0000256" key="4">
    <source>
        <dbReference type="ARBA" id="ARBA00022729"/>
    </source>
</evidence>
<gene>
    <name evidence="15" type="primary">LOC105227675</name>
</gene>
<feature type="compositionally biased region" description="Low complexity" evidence="7">
    <location>
        <begin position="1265"/>
        <end position="1276"/>
    </location>
</feature>
<evidence type="ECO:0000313" key="14">
    <source>
        <dbReference type="Proteomes" id="UP001652620"/>
    </source>
</evidence>
<dbReference type="InterPro" id="IPR039877">
    <property type="entry name" value="TMEM131-like"/>
</dbReference>
<organism evidence="14 15">
    <name type="scientific">Bactrocera dorsalis</name>
    <name type="common">Oriental fruit fly</name>
    <name type="synonym">Dacus dorsalis</name>
    <dbReference type="NCBI Taxonomy" id="27457"/>
    <lineage>
        <taxon>Eukaryota</taxon>
        <taxon>Metazoa</taxon>
        <taxon>Ecdysozoa</taxon>
        <taxon>Arthropoda</taxon>
        <taxon>Hexapoda</taxon>
        <taxon>Insecta</taxon>
        <taxon>Pterygota</taxon>
        <taxon>Neoptera</taxon>
        <taxon>Endopterygota</taxon>
        <taxon>Diptera</taxon>
        <taxon>Brachycera</taxon>
        <taxon>Muscomorpha</taxon>
        <taxon>Tephritoidea</taxon>
        <taxon>Tephritidae</taxon>
        <taxon>Bactrocera</taxon>
        <taxon>Bactrocera</taxon>
    </lineage>
</organism>
<feature type="domain" description="TMEM131 second Ig-like" evidence="10">
    <location>
        <begin position="159"/>
        <end position="248"/>
    </location>
</feature>
<feature type="region of interest" description="Disordered" evidence="7">
    <location>
        <begin position="1239"/>
        <end position="1383"/>
    </location>
</feature>
<evidence type="ECO:0000259" key="10">
    <source>
        <dbReference type="Pfam" id="PF24495"/>
    </source>
</evidence>
<dbReference type="GeneID" id="105227675"/>
<evidence type="ECO:0000256" key="2">
    <source>
        <dbReference type="ARBA" id="ARBA00006682"/>
    </source>
</evidence>
<feature type="domain" description="TMEM131 homolog third Ig-like" evidence="12">
    <location>
        <begin position="283"/>
        <end position="395"/>
    </location>
</feature>
<feature type="compositionally biased region" description="Polar residues" evidence="7">
    <location>
        <begin position="1590"/>
        <end position="1605"/>
    </location>
</feature>
<feature type="signal peptide" evidence="8">
    <location>
        <begin position="1"/>
        <end position="20"/>
    </location>
</feature>
<feature type="domain" description="Transmembrane protein 131-like N-terminal" evidence="9">
    <location>
        <begin position="59"/>
        <end position="142"/>
    </location>
</feature>
<evidence type="ECO:0000256" key="6">
    <source>
        <dbReference type="ARBA" id="ARBA00023136"/>
    </source>
</evidence>
<dbReference type="OrthoDB" id="168404at2759"/>
<proteinExistence type="inferred from homology"/>
<keyword evidence="6" id="KW-0472">Membrane</keyword>
<dbReference type="Pfam" id="PF24495">
    <property type="entry name" value="Ig_TMEM131_2"/>
    <property type="match status" value="1"/>
</dbReference>
<keyword evidence="4 8" id="KW-0732">Signal</keyword>
<feature type="chain" id="PRO_5046924511" evidence="8">
    <location>
        <begin position="21"/>
        <end position="1897"/>
    </location>
</feature>
<feature type="domain" description="TMEM131L fifth Ig-like" evidence="11">
    <location>
        <begin position="998"/>
        <end position="1062"/>
    </location>
</feature>
<keyword evidence="14" id="KW-1185">Reference proteome</keyword>
<evidence type="ECO:0000259" key="9">
    <source>
        <dbReference type="Pfam" id="PF12371"/>
    </source>
</evidence>
<feature type="domain" description="TMEM131 homolog sixth Ig-like" evidence="13">
    <location>
        <begin position="728"/>
        <end position="787"/>
    </location>
</feature>
<feature type="region of interest" description="Disordered" evidence="7">
    <location>
        <begin position="1411"/>
        <end position="1475"/>
    </location>
</feature>
<protein>
    <submittedName>
        <fullName evidence="15">Transmembrane protein 131 homolog isoform X1</fullName>
    </submittedName>
</protein>
<dbReference type="Pfam" id="PF24505">
    <property type="entry name" value="Ig_TMEM131homol_6th"/>
    <property type="match status" value="1"/>
</dbReference>
<dbReference type="Pfam" id="PF24501">
    <property type="entry name" value="Ig_TMEM131L_5"/>
    <property type="match status" value="1"/>
</dbReference>
<feature type="region of interest" description="Disordered" evidence="7">
    <location>
        <begin position="1152"/>
        <end position="1224"/>
    </location>
</feature>
<dbReference type="InterPro" id="IPR022113">
    <property type="entry name" value="TMEM131L_N"/>
</dbReference>
<reference evidence="15" key="1">
    <citation type="submission" date="2025-08" db="UniProtKB">
        <authorList>
            <consortium name="RefSeq"/>
        </authorList>
    </citation>
    <scope>IDENTIFICATION</scope>
    <source>
        <tissue evidence="15">Adult</tissue>
    </source>
</reference>
<sequence>MSRPSSLAWVLMLLLSRVAGDIGSSEKHPLNSSTELPSVLETLTPVTDATNDELQRSLRFEPPLVDFGEACPVGTARAYTVTLLNQNVNRSVYLTSVSGRTPMFYSSFFEAKVVPPQGNTTFNVVFLPRMHGIVATDLLIHTSFGQARLQVRGKGRDCPYRLKPLVGIKAPLNATLTPEIQMYNPHSKPLQILEVYSSGGLFQLELPSGGQEGPQTLWEIPPYETKSVIRIRFHARTVGNHTAYIRIKISNQVEEGIGDTVGTGGNVLVIPVEFEILPLHGLYADNPVINFGRFSTKDGEDLIRDSSVKPIQFKLHLHSSHMRQQYELLDFTLRNISGLTFDPKDGVVILEADAFDSTTILDELMTIKSVPREPLQDSVTQSTQEFTILIRAELFKGSLHYDSNSTTFITQATLGTRGGNKRTLVLRNDYETPLALLNVSLPQEDIGSQALRAQFSSDYLDAIADGASGSLVLPAGGSLALLQLQMINSSMTYKASLHVSTNITHIKVPLVVCGGRLHVSTYDTARIQADGPYNVDLNLGAIPLAETSHDGYIVLRNRNPLPVKLTTWNFQSPQGVYFHTTFRGCLRPSSLRALRNATLKLESAKFKLCTQLEEDDVAVFQVTIQSYITEQHQCTLKIWTAYEEITTTVRFRTWIGKLEVDQEQLYFNNCFPGKQCSAELAIRSTFQHSIHITSINFTDAGLHFEDYNVNGSTIEGNAMTKVGRIHVNPSLFCQNRCYIQQDGRTNSLAFPAPSNTRGGLNNNLHFDETELRRRTELFRHLKYDFQNIVFTLNSHELRRFLLQLIIDIEWPKFVTEKPVLPTIEVGKSHEVQVLLSNPADTPVLVDYFLADPSYAKETQLSLPLEVVDIVPHCYLTDKEVFSLPRGAPRQPVLLHPHASLPVTVRLKAPVADSYCTLLHIRNNLTLYEAVWVSAKVVESDFRLGNRKPGSNVSLTFNFTEKHFSICNPSSTHQHTLSSHNGVRAIKYPLLKRKFTARNTGEIPIWIETFQIGDQICSGYGFKIVDCNSFALKANETKKIEIIFTPDFTMNRIMVPLKIHTNLSYNVEYTIVAQLPPGTIDQCSVLIERPPWEERIRNTAIVVLATTFVFVLIAAHIDYDNILHSQTALYEARDKGSVHPTFNLRNIALKAQAATHATEDEPQTVSRSAANVQQTRCGANHPQQPKGSTSSSSGSSGSSGTGNNGVKKRSFKRQNHLSGNATSSRVSLPWSLDLNVFKSSVPPTKPTSDSDKTNPSSGINGGYPTSGNENSGKKSSSALTQPKSNTHSDKLDRSNSGGSTNNSNTAGKKQQTQVSTTQPQVQTSPPKQQQPRGARKSKNTVTVSVQIGEKTDKEPPIVAAVNQKAQGNNPGSTKNTRSNTNKSNVGEAMNHINVKSNVPDIPSSTVPISIPSPSIKDVGAQSSATGAKYGKTPGRERRKDVQNASSTNIGNDVALPNCPSSSANASRRAERRSRQRAANALRTLNFGDASITAGAATRTRPTNGNDNGGLGGGGAAGGMGGLMGCLSSPWDTCSQATFSDVLQAQPISVLTKNASKANDKCNLDISDSKSAFFFVDKEKGMTEHESDFTSKEVQQQTQPFGQTSGDSALDKAALTNSTELGPIGSKKSPSSTPVWEPVNSSSSSSGSSNHSGNGLQIPKPIVSTGDCSFFSDLLTTYEYDGNSQLRGMDAELYEIKKARNEYFEYIYNLRQQQLQAQVQAHVQAQQQHQQQQQLMQGVDWARLNSRTWSPMAYLGQHDTPSLNSAALPTTVTNASPCAALISGLSAPVVGGSNTGTTSWPIGAALSSTSSVVNGSGGPTIIRPPPGLESNFQGINNNTQTMTQPQQQSLNVSSTDTGATITADMQTFDPFSSLSSIWSDSWQKRDNSNNSNTNNGNMK</sequence>
<evidence type="ECO:0000256" key="1">
    <source>
        <dbReference type="ARBA" id="ARBA00004479"/>
    </source>
</evidence>
<keyword evidence="5" id="KW-1133">Transmembrane helix</keyword>
<dbReference type="PANTHER" id="PTHR22050">
    <property type="entry name" value="RW1 PROTEIN HOMOLOG"/>
    <property type="match status" value="1"/>
</dbReference>
<evidence type="ECO:0000256" key="5">
    <source>
        <dbReference type="ARBA" id="ARBA00022989"/>
    </source>
</evidence>
<dbReference type="PANTHER" id="PTHR22050:SF0">
    <property type="entry name" value="TRANSMEMBRANE PROTEIN 131 HOMOLOG"/>
    <property type="match status" value="1"/>
</dbReference>
<evidence type="ECO:0000256" key="8">
    <source>
        <dbReference type="SAM" id="SignalP"/>
    </source>
</evidence>
<evidence type="ECO:0000313" key="15">
    <source>
        <dbReference type="RefSeq" id="XP_011205451.2"/>
    </source>
</evidence>
<comment type="similarity">
    <text evidence="2">Belongs to the TMEM131 family.</text>
</comment>
<evidence type="ECO:0000259" key="12">
    <source>
        <dbReference type="Pfam" id="PF24502"/>
    </source>
</evidence>
<dbReference type="Proteomes" id="UP001652620">
    <property type="component" value="Chromosome 3"/>
</dbReference>
<evidence type="ECO:0000256" key="3">
    <source>
        <dbReference type="ARBA" id="ARBA00022692"/>
    </source>
</evidence>
<dbReference type="InterPro" id="IPR055437">
    <property type="entry name" value="TMEM131L_Ig_5"/>
</dbReference>
<dbReference type="RefSeq" id="XP_011205451.2">
    <property type="nucleotide sequence ID" value="XM_011207149.4"/>
</dbReference>
<evidence type="ECO:0000259" key="13">
    <source>
        <dbReference type="Pfam" id="PF24505"/>
    </source>
</evidence>
<feature type="region of interest" description="Disordered" evidence="7">
    <location>
        <begin position="1582"/>
        <end position="1656"/>
    </location>
</feature>
<evidence type="ECO:0000259" key="11">
    <source>
        <dbReference type="Pfam" id="PF24501"/>
    </source>
</evidence>
<feature type="compositionally biased region" description="Low complexity" evidence="7">
    <location>
        <begin position="1638"/>
        <end position="1653"/>
    </location>
</feature>
<name>A0A6I9VNJ8_BACDO</name>
<feature type="region of interest" description="Disordered" evidence="7">
    <location>
        <begin position="1491"/>
        <end position="1510"/>
    </location>
</feature>
<feature type="compositionally biased region" description="Low complexity" evidence="7">
    <location>
        <begin position="1186"/>
        <end position="1195"/>
    </location>
</feature>
<keyword evidence="3 15" id="KW-0812">Transmembrane</keyword>
<accession>A0A6I9VNJ8</accession>
<comment type="subcellular location">
    <subcellularLocation>
        <location evidence="1">Membrane</location>
        <topology evidence="1">Single-pass type I membrane protein</topology>
    </subcellularLocation>
</comment>
<feature type="compositionally biased region" description="Low complexity" evidence="7">
    <location>
        <begin position="1371"/>
        <end position="1383"/>
    </location>
</feature>
<dbReference type="Pfam" id="PF12371">
    <property type="entry name" value="TMEM131_like_N"/>
    <property type="match status" value="1"/>
</dbReference>
<dbReference type="InterPro" id="IPR056311">
    <property type="entry name" value="TMEM131_Ig_2"/>
</dbReference>
<evidence type="ECO:0000256" key="7">
    <source>
        <dbReference type="SAM" id="MobiDB-lite"/>
    </source>
</evidence>
<dbReference type="Pfam" id="PF24502">
    <property type="entry name" value="Ig_TMEM131homol_3rd"/>
    <property type="match status" value="1"/>
</dbReference>